<keyword evidence="3" id="KW-1185">Reference proteome</keyword>
<proteinExistence type="predicted"/>
<protein>
    <submittedName>
        <fullName evidence="2">Uncharacterized protein</fullName>
    </submittedName>
</protein>
<comment type="caution">
    <text evidence="2">The sequence shown here is derived from an EMBL/GenBank/DDBJ whole genome shotgun (WGS) entry which is preliminary data.</text>
</comment>
<reference evidence="2" key="1">
    <citation type="submission" date="2022-01" db="EMBL/GenBank/DDBJ databases">
        <title>Genome-Based Taxonomic Classification of the Phylum Actinobacteria.</title>
        <authorList>
            <person name="Gao Y."/>
        </authorList>
    </citation>
    <scope>NUCLEOTIDE SEQUENCE</scope>
    <source>
        <strain evidence="2">KLBMP 8922</strain>
    </source>
</reference>
<gene>
    <name evidence="2" type="ORF">LZ495_26865</name>
</gene>
<evidence type="ECO:0000256" key="1">
    <source>
        <dbReference type="SAM" id="MobiDB-lite"/>
    </source>
</evidence>
<dbReference type="Proteomes" id="UP001165378">
    <property type="component" value="Unassembled WGS sequence"/>
</dbReference>
<evidence type="ECO:0000313" key="2">
    <source>
        <dbReference type="EMBL" id="MCF2530814.1"/>
    </source>
</evidence>
<dbReference type="RefSeq" id="WP_235055470.1">
    <property type="nucleotide sequence ID" value="NZ_JAKFHA010000018.1"/>
</dbReference>
<feature type="region of interest" description="Disordered" evidence="1">
    <location>
        <begin position="405"/>
        <end position="431"/>
    </location>
</feature>
<feature type="compositionally biased region" description="Low complexity" evidence="1">
    <location>
        <begin position="680"/>
        <end position="696"/>
    </location>
</feature>
<accession>A0AA41Q5M1</accession>
<organism evidence="2 3">
    <name type="scientific">Yinghuangia soli</name>
    <dbReference type="NCBI Taxonomy" id="2908204"/>
    <lineage>
        <taxon>Bacteria</taxon>
        <taxon>Bacillati</taxon>
        <taxon>Actinomycetota</taxon>
        <taxon>Actinomycetes</taxon>
        <taxon>Kitasatosporales</taxon>
        <taxon>Streptomycetaceae</taxon>
        <taxon>Yinghuangia</taxon>
    </lineage>
</organism>
<feature type="region of interest" description="Disordered" evidence="1">
    <location>
        <begin position="663"/>
        <end position="696"/>
    </location>
</feature>
<evidence type="ECO:0000313" key="3">
    <source>
        <dbReference type="Proteomes" id="UP001165378"/>
    </source>
</evidence>
<dbReference type="AlphaFoldDB" id="A0AA41Q5M1"/>
<dbReference type="EMBL" id="JAKFHA010000018">
    <property type="protein sequence ID" value="MCF2530814.1"/>
    <property type="molecule type" value="Genomic_DNA"/>
</dbReference>
<sequence>MLTIRQITDAATALAAFRLADPALLPELLQRLRPGALTALANARTLPDAVVDVVVAGGGSGPEIGIGGPETEVRGSGGLEAMLALAANPHNSTGTLTALARRGIPALAVPLFTAPAPHADHQRIRAAVLAAADPADPRWHTGPDALVPWLLARTDADHLVPALHGPFPDAAAYALRILAPDLPPASPVPPAPVALPASPVPVMPLVPAPYPSTALLLLGLRHTDGQGDGDYARTCVDALAAQHAGIDIHTDTDIDWDLVRAEHAHKPLTGTGLAALAAHPACPPDLREAVLADAPPRMYALVPDLPLDVFGSDLEQAGGDALTALTGGLAAGTLDATRVLRELRPAYLLFMLLPDPRTAAPALHDALACLAARLGDDPAAWTGLLHGSADYSGTGAAMVDSALAHAHAHTSSERGPADTAPRPIREPASGPDFSELPFHTLYEAASPEVRLALVPALDPRAAQVALLGADTALRARILSVHGRTADLALATVRNLPAPDIARLLDLDDPHVNAHLYACADHLTHPQRVRILSGTDRSGHPRTVPLAPGLLDSLTRSGSSPGSPAAYPHLAACLDAGHPDVLRIVLRRADLHTEHARLHALIRLWENGGAHGSRDVRELLDHLDELDEHAAASTRHPVPAAAAASRLLSPAARHTARHALHLTGLTETAEAPSTDAPPIPEGSAAGTAAAETGIGPDADAAADTAHAADAAGLDHLRTIDGYARHPARLASALSRADFPADVLDGWHTLPWDDLDPADPAIGPLPVRALTALAEHRDRPGTFARRALRTKAAADPDGHPAAWLVHALDTGALTLGDVAATCPDASLALRLATEEAAARGPAMLRDPHTRRLIRLVRDCLDTADAWTVAAHLVHDFTGPLTELLATARAAAAPPS</sequence>
<name>A0AA41Q5M1_9ACTN</name>